<protein>
    <submittedName>
        <fullName evidence="1">Uncharacterized protein</fullName>
    </submittedName>
</protein>
<dbReference type="EMBL" id="SNRW01000944">
    <property type="protein sequence ID" value="KAA6398489.1"/>
    <property type="molecule type" value="Genomic_DNA"/>
</dbReference>
<accession>A0A5J4WW91</accession>
<comment type="caution">
    <text evidence="1">The sequence shown here is derived from an EMBL/GenBank/DDBJ whole genome shotgun (WGS) entry which is preliminary data.</text>
</comment>
<evidence type="ECO:0000313" key="2">
    <source>
        <dbReference type="Proteomes" id="UP000324800"/>
    </source>
</evidence>
<sequence>MPFGWNKIQDTKDDIQFMRSLNCTNQTEQSERIRAKGTYVENDNGCSRIGLGSCSGDDNNRIRRSTCIRQIQMSVKPHVIQSARTCSYTDANEEAKSVHIKKYLLCYTNGQRDYRIFDKEMDGNGRIASTCNEDQIRSSRLGSVIDNTIPSGNIEQESGCVKSPSQKTTLYSEKRVSLPSKSGMGVESIALRLHDSNEQTFRRILQIVTRSLRHCYIHQFRRYLELLLKYRRTVWKL</sequence>
<dbReference type="AlphaFoldDB" id="A0A5J4WW91"/>
<dbReference type="Proteomes" id="UP000324800">
    <property type="component" value="Unassembled WGS sequence"/>
</dbReference>
<name>A0A5J4WW91_9EUKA</name>
<gene>
    <name evidence="1" type="ORF">EZS28_005979</name>
</gene>
<organism evidence="1 2">
    <name type="scientific">Streblomastix strix</name>
    <dbReference type="NCBI Taxonomy" id="222440"/>
    <lineage>
        <taxon>Eukaryota</taxon>
        <taxon>Metamonada</taxon>
        <taxon>Preaxostyla</taxon>
        <taxon>Oxymonadida</taxon>
        <taxon>Streblomastigidae</taxon>
        <taxon>Streblomastix</taxon>
    </lineage>
</organism>
<proteinExistence type="predicted"/>
<reference evidence="1 2" key="1">
    <citation type="submission" date="2019-03" db="EMBL/GenBank/DDBJ databases">
        <title>Single cell metagenomics reveals metabolic interactions within the superorganism composed of flagellate Streblomastix strix and complex community of Bacteroidetes bacteria on its surface.</title>
        <authorList>
            <person name="Treitli S.C."/>
            <person name="Kolisko M."/>
            <person name="Husnik F."/>
            <person name="Keeling P."/>
            <person name="Hampl V."/>
        </authorList>
    </citation>
    <scope>NUCLEOTIDE SEQUENCE [LARGE SCALE GENOMIC DNA]</scope>
    <source>
        <strain evidence="1">ST1C</strain>
    </source>
</reference>
<evidence type="ECO:0000313" key="1">
    <source>
        <dbReference type="EMBL" id="KAA6398489.1"/>
    </source>
</evidence>